<comment type="caution">
    <text evidence="4">The sequence shown here is derived from an EMBL/GenBank/DDBJ whole genome shotgun (WGS) entry which is preliminary data.</text>
</comment>
<feature type="transmembrane region" description="Helical" evidence="2">
    <location>
        <begin position="135"/>
        <end position="154"/>
    </location>
</feature>
<evidence type="ECO:0000256" key="2">
    <source>
        <dbReference type="SAM" id="Phobius"/>
    </source>
</evidence>
<dbReference type="GO" id="GO:0005886">
    <property type="term" value="C:plasma membrane"/>
    <property type="evidence" value="ECO:0007669"/>
    <property type="project" value="TreeGrafter"/>
</dbReference>
<evidence type="ECO:0000313" key="4">
    <source>
        <dbReference type="EMBL" id="NMF00742.1"/>
    </source>
</evidence>
<protein>
    <submittedName>
        <fullName evidence="4">DedA family protein</fullName>
    </submittedName>
</protein>
<accession>A0A848D0N4</accession>
<dbReference type="PANTHER" id="PTHR42709">
    <property type="entry name" value="ALKALINE PHOSPHATASE LIKE PROTEIN"/>
    <property type="match status" value="1"/>
</dbReference>
<dbReference type="PANTHER" id="PTHR42709:SF8">
    <property type="entry name" value="UNDECAPRENYL PHOSPHATE TRANSPORTER A"/>
    <property type="match status" value="1"/>
</dbReference>
<feature type="domain" description="VTT" evidence="3">
    <location>
        <begin position="29"/>
        <end position="155"/>
    </location>
</feature>
<evidence type="ECO:0000256" key="1">
    <source>
        <dbReference type="ARBA" id="ARBA00010792"/>
    </source>
</evidence>
<reference evidence="4 5" key="1">
    <citation type="submission" date="2020-04" db="EMBL/GenBank/DDBJ databases">
        <authorList>
            <person name="Hitch T.C.A."/>
            <person name="Wylensek D."/>
            <person name="Clavel T."/>
        </authorList>
    </citation>
    <scope>NUCLEOTIDE SEQUENCE [LARGE SCALE GENOMIC DNA]</scope>
    <source>
        <strain evidence="4 5">WB01_D5_05</strain>
    </source>
</reference>
<keyword evidence="2" id="KW-1133">Transmembrane helix</keyword>
<evidence type="ECO:0000259" key="3">
    <source>
        <dbReference type="Pfam" id="PF09335"/>
    </source>
</evidence>
<keyword evidence="2" id="KW-0812">Transmembrane</keyword>
<sequence length="203" mass="22441">MKEFAAAFLLSLANLGYVGIMLGLMVEVIPSEIVLAYGGYLVSQEKISFMGAVMAGMIGGTLAQCFLYWIGCYGGRPFLKTYGKYLLISKRHIDVAESWFAKYGAGVIFTARFIPIVRHAISIPAGISKMGFKKFIVYTMLAILPWSIFFIYLGDKLGDNWRNISEAASPYVQAVIVIAGISAALYFLVIMFTKGRKRGKIQE</sequence>
<dbReference type="Pfam" id="PF09335">
    <property type="entry name" value="VTT_dom"/>
    <property type="match status" value="1"/>
</dbReference>
<feature type="transmembrane region" description="Helical" evidence="2">
    <location>
        <begin position="7"/>
        <end position="29"/>
    </location>
</feature>
<dbReference type="EMBL" id="JABAGO010000053">
    <property type="protein sequence ID" value="NMF00742.1"/>
    <property type="molecule type" value="Genomic_DNA"/>
</dbReference>
<evidence type="ECO:0000313" key="5">
    <source>
        <dbReference type="Proteomes" id="UP000561326"/>
    </source>
</evidence>
<feature type="transmembrane region" description="Helical" evidence="2">
    <location>
        <begin position="49"/>
        <end position="70"/>
    </location>
</feature>
<feature type="transmembrane region" description="Helical" evidence="2">
    <location>
        <begin position="174"/>
        <end position="193"/>
    </location>
</feature>
<dbReference type="Proteomes" id="UP000561326">
    <property type="component" value="Unassembled WGS sequence"/>
</dbReference>
<dbReference type="RefSeq" id="WP_168976333.1">
    <property type="nucleotide sequence ID" value="NZ_JABAGO010000053.1"/>
</dbReference>
<organism evidence="4 5">
    <name type="scientific">Aneurinibacillus aneurinilyticus</name>
    <name type="common">Bacillus aneurinolyticus</name>
    <dbReference type="NCBI Taxonomy" id="1391"/>
    <lineage>
        <taxon>Bacteria</taxon>
        <taxon>Bacillati</taxon>
        <taxon>Bacillota</taxon>
        <taxon>Bacilli</taxon>
        <taxon>Bacillales</taxon>
        <taxon>Paenibacillaceae</taxon>
        <taxon>Aneurinibacillus group</taxon>
        <taxon>Aneurinibacillus</taxon>
    </lineage>
</organism>
<dbReference type="AlphaFoldDB" id="A0A848D0N4"/>
<comment type="similarity">
    <text evidence="1">Belongs to the DedA family.</text>
</comment>
<dbReference type="InterPro" id="IPR051311">
    <property type="entry name" value="DedA_domain"/>
</dbReference>
<proteinExistence type="inferred from homology"/>
<dbReference type="InterPro" id="IPR032816">
    <property type="entry name" value="VTT_dom"/>
</dbReference>
<gene>
    <name evidence="4" type="ORF">HF838_21170</name>
</gene>
<name>A0A848D0N4_ANEAE</name>
<keyword evidence="2" id="KW-0472">Membrane</keyword>